<evidence type="ECO:0000259" key="7">
    <source>
        <dbReference type="PROSITE" id="PS50048"/>
    </source>
</evidence>
<dbReference type="GO" id="GO:0008270">
    <property type="term" value="F:zinc ion binding"/>
    <property type="evidence" value="ECO:0007669"/>
    <property type="project" value="InterPro"/>
</dbReference>
<feature type="compositionally biased region" description="Low complexity" evidence="6">
    <location>
        <begin position="159"/>
        <end position="172"/>
    </location>
</feature>
<dbReference type="Gene3D" id="4.10.280.10">
    <property type="entry name" value="Helix-loop-helix DNA-binding domain"/>
    <property type="match status" value="1"/>
</dbReference>
<evidence type="ECO:0000256" key="5">
    <source>
        <dbReference type="ARBA" id="ARBA00023242"/>
    </source>
</evidence>
<evidence type="ECO:0000256" key="4">
    <source>
        <dbReference type="ARBA" id="ARBA00023163"/>
    </source>
</evidence>
<feature type="region of interest" description="Disordered" evidence="6">
    <location>
        <begin position="1"/>
        <end position="56"/>
    </location>
</feature>
<feature type="region of interest" description="Disordered" evidence="6">
    <location>
        <begin position="735"/>
        <end position="764"/>
    </location>
</feature>
<dbReference type="SUPFAM" id="SSF57701">
    <property type="entry name" value="Zn2/Cys6 DNA-binding domain"/>
    <property type="match status" value="1"/>
</dbReference>
<keyword evidence="4" id="KW-0804">Transcription</keyword>
<feature type="region of interest" description="Disordered" evidence="6">
    <location>
        <begin position="518"/>
        <end position="540"/>
    </location>
</feature>
<feature type="compositionally biased region" description="Polar residues" evidence="6">
    <location>
        <begin position="208"/>
        <end position="218"/>
    </location>
</feature>
<feature type="region of interest" description="Disordered" evidence="6">
    <location>
        <begin position="193"/>
        <end position="218"/>
    </location>
</feature>
<feature type="region of interest" description="Disordered" evidence="6">
    <location>
        <begin position="666"/>
        <end position="697"/>
    </location>
</feature>
<dbReference type="Pfam" id="PF00172">
    <property type="entry name" value="Zn_clus"/>
    <property type="match status" value="1"/>
</dbReference>
<dbReference type="GO" id="GO:0000981">
    <property type="term" value="F:DNA-binding transcription factor activity, RNA polymerase II-specific"/>
    <property type="evidence" value="ECO:0007669"/>
    <property type="project" value="InterPro"/>
</dbReference>
<dbReference type="EMBL" id="JAIMJC010000001">
    <property type="protein sequence ID" value="KAH0532644.1"/>
    <property type="molecule type" value="Genomic_DNA"/>
</dbReference>
<feature type="compositionally biased region" description="Polar residues" evidence="6">
    <location>
        <begin position="520"/>
        <end position="535"/>
    </location>
</feature>
<dbReference type="PANTHER" id="PTHR47660">
    <property type="entry name" value="TRANSCRIPTION FACTOR WITH C2H2 AND ZN(2)-CYS(6) DNA BINDING DOMAIN (EUROFUNG)-RELATED-RELATED"/>
    <property type="match status" value="1"/>
</dbReference>
<dbReference type="InterPro" id="IPR036638">
    <property type="entry name" value="HLH_DNA-bd_sf"/>
</dbReference>
<feature type="compositionally biased region" description="Low complexity" evidence="6">
    <location>
        <begin position="594"/>
        <end position="637"/>
    </location>
</feature>
<feature type="compositionally biased region" description="Polar residues" evidence="6">
    <location>
        <begin position="1"/>
        <end position="21"/>
    </location>
</feature>
<dbReference type="Gene3D" id="4.10.240.10">
    <property type="entry name" value="Zn(2)-C6 fungal-type DNA-binding domain"/>
    <property type="match status" value="1"/>
</dbReference>
<evidence type="ECO:0008006" key="11">
    <source>
        <dbReference type="Google" id="ProtNLM"/>
    </source>
</evidence>
<feature type="region of interest" description="Disordered" evidence="6">
    <location>
        <begin position="419"/>
        <end position="476"/>
    </location>
</feature>
<dbReference type="InterPro" id="IPR011598">
    <property type="entry name" value="bHLH_dom"/>
</dbReference>
<dbReference type="InterPro" id="IPR036864">
    <property type="entry name" value="Zn2-C6_fun-type_DNA-bd_sf"/>
</dbReference>
<feature type="compositionally biased region" description="Polar residues" evidence="6">
    <location>
        <begin position="667"/>
        <end position="678"/>
    </location>
</feature>
<organism evidence="9 10">
    <name type="scientific">Trichoderma semiorbis</name>
    <dbReference type="NCBI Taxonomy" id="1491008"/>
    <lineage>
        <taxon>Eukaryota</taxon>
        <taxon>Fungi</taxon>
        <taxon>Dikarya</taxon>
        <taxon>Ascomycota</taxon>
        <taxon>Pezizomycotina</taxon>
        <taxon>Sordariomycetes</taxon>
        <taxon>Hypocreomycetidae</taxon>
        <taxon>Hypocreales</taxon>
        <taxon>Hypocreaceae</taxon>
        <taxon>Trichoderma</taxon>
    </lineage>
</organism>
<feature type="region of interest" description="Disordered" evidence="6">
    <location>
        <begin position="259"/>
        <end position="349"/>
    </location>
</feature>
<feature type="compositionally biased region" description="Polar residues" evidence="6">
    <location>
        <begin position="259"/>
        <end position="281"/>
    </location>
</feature>
<dbReference type="PROSITE" id="PS50048">
    <property type="entry name" value="ZN2_CY6_FUNGAL_2"/>
    <property type="match status" value="1"/>
</dbReference>
<feature type="compositionally biased region" description="Low complexity" evidence="6">
    <location>
        <begin position="742"/>
        <end position="763"/>
    </location>
</feature>
<protein>
    <recommendedName>
        <fullName evidence="11">Zn(2)-C6 fungal-type domain-containing protein</fullName>
    </recommendedName>
</protein>
<dbReference type="InterPro" id="IPR001138">
    <property type="entry name" value="Zn2Cys6_DnaBD"/>
</dbReference>
<evidence type="ECO:0000256" key="2">
    <source>
        <dbReference type="ARBA" id="ARBA00022833"/>
    </source>
</evidence>
<evidence type="ECO:0000313" key="10">
    <source>
        <dbReference type="Proteomes" id="UP000826573"/>
    </source>
</evidence>
<feature type="compositionally biased region" description="Pro residues" evidence="6">
    <location>
        <begin position="429"/>
        <end position="438"/>
    </location>
</feature>
<dbReference type="PRINTS" id="PR00755">
    <property type="entry name" value="AFLATOXINBRP"/>
</dbReference>
<comment type="caution">
    <text evidence="9">The sequence shown here is derived from an EMBL/GenBank/DDBJ whole genome shotgun (WGS) entry which is preliminary data.</text>
</comment>
<feature type="compositionally biased region" description="Polar residues" evidence="6">
    <location>
        <begin position="314"/>
        <end position="335"/>
    </location>
</feature>
<dbReference type="PANTHER" id="PTHR47660:SF3">
    <property type="entry name" value="FINGER DOMAIN PROTEIN, PUTATIVE (AFU_ORTHOLOGUE AFUA_4G03310)-RELATED"/>
    <property type="match status" value="1"/>
</dbReference>
<dbReference type="AlphaFoldDB" id="A0A9P8KZ45"/>
<evidence type="ECO:0000256" key="1">
    <source>
        <dbReference type="ARBA" id="ARBA00022723"/>
    </source>
</evidence>
<proteinExistence type="predicted"/>
<sequence>METQTQQRMLPSKSAGLTNILNRDERAPSHAAPAPQLRDSGFYSTHETSSKPSFTVTGLSPAGSGYSSVDKTPSPVATNMIPQAIVSPAASNMSVASMVSPNPSNVDRRFDRPTSLDTASISGATLGEGLAAVAGSRRESVDSRINQGFSDMRLGGSGYTSNNQSSSSIQNTLHSQRNPRPNFEALASHRISNGYQPSVDRNPEPTKVSRTAPTITGPTTGLIARAAEPTKGQAWAFPEEEIQRVDQRASAHLVNNHSSYDVSRRSSVTESIASSQFTTESRLPPGQRRLDDGSEFSRMNSSEFPPVHHHTMQHKQLSDLQAEESNGATGSQPYSRTPELRVSHKLAERKRRTEMKELFDQLRDLMPQERGSKASKWEILTKAIAEHQRQLDHIRVLQNHYNQAMTENDLLRRELSGMRMESSQYMGQQPPPPGPAPQAAPYSSDPYANAPRTELPPLRTISNGIPNGPDSMTGVQYEAPRANGYRQERTETLVLAMTSLDQFEQLQQHSYTFASPPPSTMDSFTGETSPLSSLGSGLRKLDRIGGDGGAASRQKSCNACVRGKRRCDKRTPRCSRCATKGLDCVYQRQPPPLAQQHQQSQQQQQSQPQSQPQSQNLLHHQHQHQSPPITSNSATASSSCASAVEGSCTTPDMPPEFDMSFDIESLGTATGTNTSPESLQQQDVGLGLGGESQHHQHPDLGFSIVDLMNASAAAGPGSLWDLTGFGDGTSKMDLPPVPVIPPMQTQHQPGQSQQQEQQQPQQPVRDLSILQHEDQCIMADVLQVHDPRSKIGFIVQSISEMYTSFTQRREAPFMHPRLWMSQLPKTIITTFAAASAYSARTAQTKGWALKVLLDAVREVHRDGERATTHADRLARVQALLLLNSMRIFDGDVSMRAAAEREMTVMLAWVKDLVVVKNELEEGLPASTLISRDRPPKSWESWIMLESTRRTIMIAFAVMCLVFVLKSEEAPNDCWEDGHSFTSSRHLWEATSSVEFFKAWREKPQYCITDLSFKEFWMYARPDDMDEFTRLMLTTQVGVDAIEHFLSGDTSIPVE</sequence>
<keyword evidence="10" id="KW-1185">Reference proteome</keyword>
<feature type="domain" description="BHLH" evidence="8">
    <location>
        <begin position="339"/>
        <end position="390"/>
    </location>
</feature>
<keyword evidence="3" id="KW-0805">Transcription regulation</keyword>
<evidence type="ECO:0000256" key="3">
    <source>
        <dbReference type="ARBA" id="ARBA00023015"/>
    </source>
</evidence>
<evidence type="ECO:0000256" key="6">
    <source>
        <dbReference type="SAM" id="MobiDB-lite"/>
    </source>
</evidence>
<feature type="region of interest" description="Disordered" evidence="6">
    <location>
        <begin position="153"/>
        <end position="180"/>
    </location>
</feature>
<reference evidence="9 10" key="1">
    <citation type="submission" date="2021-08" db="EMBL/GenBank/DDBJ databases">
        <title>The highly contiguous genome resource for Trichoderma semiorbis FJ059, a fungal antagonistic to plant pathogens.</title>
        <authorList>
            <person name="Liu T."/>
        </authorList>
    </citation>
    <scope>NUCLEOTIDE SEQUENCE [LARGE SCALE GENOMIC DNA]</scope>
    <source>
        <strain evidence="9 10">FJ059</strain>
    </source>
</reference>
<feature type="domain" description="Zn(2)-C6 fungal-type" evidence="7">
    <location>
        <begin position="556"/>
        <end position="586"/>
    </location>
</feature>
<dbReference type="CDD" id="cd00067">
    <property type="entry name" value="GAL4"/>
    <property type="match status" value="1"/>
</dbReference>
<gene>
    <name evidence="9" type="ORF">TsFJ059_001309</name>
</gene>
<evidence type="ECO:0000313" key="9">
    <source>
        <dbReference type="EMBL" id="KAH0532644.1"/>
    </source>
</evidence>
<feature type="region of interest" description="Disordered" evidence="6">
    <location>
        <begin position="592"/>
        <end position="637"/>
    </location>
</feature>
<dbReference type="PROSITE" id="PS50888">
    <property type="entry name" value="BHLH"/>
    <property type="match status" value="1"/>
</dbReference>
<dbReference type="SMART" id="SM00066">
    <property type="entry name" value="GAL4"/>
    <property type="match status" value="1"/>
</dbReference>
<accession>A0A9P8KZ45</accession>
<dbReference type="SMART" id="SM00353">
    <property type="entry name" value="HLH"/>
    <property type="match status" value="1"/>
</dbReference>
<keyword evidence="1" id="KW-0479">Metal-binding</keyword>
<feature type="compositionally biased region" description="Polar residues" evidence="6">
    <location>
        <begin position="42"/>
        <end position="56"/>
    </location>
</feature>
<keyword evidence="5" id="KW-0539">Nucleus</keyword>
<dbReference type="GO" id="GO:0046983">
    <property type="term" value="F:protein dimerization activity"/>
    <property type="evidence" value="ECO:0007669"/>
    <property type="project" value="InterPro"/>
</dbReference>
<dbReference type="SUPFAM" id="SSF47459">
    <property type="entry name" value="HLH, helix-loop-helix DNA-binding domain"/>
    <property type="match status" value="1"/>
</dbReference>
<name>A0A9P8KZ45_9HYPO</name>
<keyword evidence="2" id="KW-0862">Zinc</keyword>
<dbReference type="Pfam" id="PF00010">
    <property type="entry name" value="HLH"/>
    <property type="match status" value="1"/>
</dbReference>
<dbReference type="Proteomes" id="UP000826573">
    <property type="component" value="Unassembled WGS sequence"/>
</dbReference>
<evidence type="ECO:0000259" key="8">
    <source>
        <dbReference type="PROSITE" id="PS50888"/>
    </source>
</evidence>